<sequence length="100" mass="11314">MLMQLLLLLLLLLWDGLWLGAKNHSTGGRGIGKARLVGWSLANASTISTRYRWQWSDACYFELYQRFGCGRHQCRGVESWSGFARCGRCCYGRSTARGCC</sequence>
<organism evidence="2">
    <name type="scientific">Anopheles triannulatus</name>
    <dbReference type="NCBI Taxonomy" id="58253"/>
    <lineage>
        <taxon>Eukaryota</taxon>
        <taxon>Metazoa</taxon>
        <taxon>Ecdysozoa</taxon>
        <taxon>Arthropoda</taxon>
        <taxon>Hexapoda</taxon>
        <taxon>Insecta</taxon>
        <taxon>Pterygota</taxon>
        <taxon>Neoptera</taxon>
        <taxon>Endopterygota</taxon>
        <taxon>Diptera</taxon>
        <taxon>Nematocera</taxon>
        <taxon>Culicoidea</taxon>
        <taxon>Culicidae</taxon>
        <taxon>Anophelinae</taxon>
        <taxon>Anopheles</taxon>
    </lineage>
</organism>
<evidence type="ECO:0000256" key="1">
    <source>
        <dbReference type="SAM" id="SignalP"/>
    </source>
</evidence>
<name>A0A2M4B450_9DIPT</name>
<feature type="signal peptide" evidence="1">
    <location>
        <begin position="1"/>
        <end position="20"/>
    </location>
</feature>
<protein>
    <submittedName>
        <fullName evidence="2">Putative secreted protein</fullName>
    </submittedName>
</protein>
<keyword evidence="1" id="KW-0732">Signal</keyword>
<accession>A0A2M4B450</accession>
<feature type="chain" id="PRO_5014986213" evidence="1">
    <location>
        <begin position="21"/>
        <end position="100"/>
    </location>
</feature>
<reference evidence="2" key="1">
    <citation type="submission" date="2018-01" db="EMBL/GenBank/DDBJ databases">
        <title>An insight into the sialome of Amazonian anophelines.</title>
        <authorList>
            <person name="Ribeiro J.M."/>
            <person name="Scarpassa V."/>
            <person name="Calvo E."/>
        </authorList>
    </citation>
    <scope>NUCLEOTIDE SEQUENCE</scope>
    <source>
        <tissue evidence="2">Salivary glands</tissue>
    </source>
</reference>
<dbReference type="EMBL" id="GGFK01014460">
    <property type="protein sequence ID" value="MBW47781.1"/>
    <property type="molecule type" value="Transcribed_RNA"/>
</dbReference>
<dbReference type="AlphaFoldDB" id="A0A2M4B450"/>
<evidence type="ECO:0000313" key="2">
    <source>
        <dbReference type="EMBL" id="MBW47781.1"/>
    </source>
</evidence>
<proteinExistence type="predicted"/>